<evidence type="ECO:0000259" key="1">
    <source>
        <dbReference type="Pfam" id="PF12728"/>
    </source>
</evidence>
<proteinExistence type="predicted"/>
<evidence type="ECO:0000313" key="3">
    <source>
        <dbReference type="Proteomes" id="UP000002772"/>
    </source>
</evidence>
<dbReference type="AlphaFoldDB" id="F8NBF1"/>
<dbReference type="NCBIfam" id="TIGR01764">
    <property type="entry name" value="excise"/>
    <property type="match status" value="1"/>
</dbReference>
<protein>
    <submittedName>
        <fullName evidence="2">DNA binding domain protein, excisionase family</fullName>
    </submittedName>
</protein>
<dbReference type="eggNOG" id="COG3311">
    <property type="taxonomic scope" value="Bacteria"/>
</dbReference>
<keyword evidence="3" id="KW-1185">Reference proteome</keyword>
<evidence type="ECO:0000313" key="2">
    <source>
        <dbReference type="EMBL" id="EGN56908.1"/>
    </source>
</evidence>
<reference evidence="3" key="1">
    <citation type="journal article" date="2011" name="Stand. Genomic Sci.">
        <title>Non-contiguous finished genome sequence of the opportunistic oral pathogen Prevotella multisaccharivorax type strain (PPPA20).</title>
        <authorList>
            <person name="Pati A."/>
            <person name="Gronow S."/>
            <person name="Lu M."/>
            <person name="Lapidus A."/>
            <person name="Nolan M."/>
            <person name="Lucas S."/>
            <person name="Hammon N."/>
            <person name="Deshpande S."/>
            <person name="Cheng J.F."/>
            <person name="Tapia R."/>
            <person name="Han C."/>
            <person name="Goodwin L."/>
            <person name="Pitluck S."/>
            <person name="Liolios K."/>
            <person name="Pagani I."/>
            <person name="Mavromatis K."/>
            <person name="Mikhailova N."/>
            <person name="Huntemann M."/>
            <person name="Chen A."/>
            <person name="Palaniappan K."/>
            <person name="Land M."/>
            <person name="Hauser L."/>
            <person name="Detter J.C."/>
            <person name="Brambilla E.M."/>
            <person name="Rohde M."/>
            <person name="Goker M."/>
            <person name="Woyke T."/>
            <person name="Bristow J."/>
            <person name="Eisen J.A."/>
            <person name="Markowitz V."/>
            <person name="Hugenholtz P."/>
            <person name="Kyrpides N.C."/>
            <person name="Klenk H.P."/>
            <person name="Ivanova N."/>
        </authorList>
    </citation>
    <scope>NUCLEOTIDE SEQUENCE [LARGE SCALE GENOMIC DNA]</scope>
    <source>
        <strain evidence="3">DSM 17128</strain>
    </source>
</reference>
<dbReference type="STRING" id="688246.Premu_1492"/>
<dbReference type="EMBL" id="GL945017">
    <property type="protein sequence ID" value="EGN56908.1"/>
    <property type="molecule type" value="Genomic_DNA"/>
</dbReference>
<gene>
    <name evidence="2" type="ORF">Premu_1492</name>
</gene>
<feature type="domain" description="Helix-turn-helix" evidence="1">
    <location>
        <begin position="59"/>
        <end position="102"/>
    </location>
</feature>
<dbReference type="OrthoDB" id="597977at2"/>
<dbReference type="Pfam" id="PF12728">
    <property type="entry name" value="HTH_17"/>
    <property type="match status" value="1"/>
</dbReference>
<dbReference type="HOGENOM" id="CLU_140176_0_1_10"/>
<sequence>MENQTPTPQPTTTMRTFTFDGMPESLASLHEKCDTIIALLSSIASGTCAAAKHTPIGMTEASKLLGKSPSTIYEMTSKRKIPFHKRGNKLYFFQDELMKWITDGGCSDTHYPDDAAANIDERKAERHLKALQAEVKRKPKPLMS</sequence>
<organism evidence="2 3">
    <name type="scientific">Hallella multisaccharivorax DSM 17128</name>
    <dbReference type="NCBI Taxonomy" id="688246"/>
    <lineage>
        <taxon>Bacteria</taxon>
        <taxon>Pseudomonadati</taxon>
        <taxon>Bacteroidota</taxon>
        <taxon>Bacteroidia</taxon>
        <taxon>Bacteroidales</taxon>
        <taxon>Prevotellaceae</taxon>
        <taxon>Hallella</taxon>
    </lineage>
</organism>
<accession>F8NBF1</accession>
<dbReference type="InterPro" id="IPR041657">
    <property type="entry name" value="HTH_17"/>
</dbReference>
<dbReference type="Proteomes" id="UP000002772">
    <property type="component" value="Unassembled WGS sequence"/>
</dbReference>
<dbReference type="InterPro" id="IPR010093">
    <property type="entry name" value="SinI_DNA-bd"/>
</dbReference>
<dbReference type="GO" id="GO:0003677">
    <property type="term" value="F:DNA binding"/>
    <property type="evidence" value="ECO:0007669"/>
    <property type="project" value="InterPro"/>
</dbReference>
<name>F8NBF1_9BACT</name>